<feature type="transmembrane region" description="Helical" evidence="1">
    <location>
        <begin position="127"/>
        <end position="146"/>
    </location>
</feature>
<feature type="transmembrane region" description="Helical" evidence="1">
    <location>
        <begin position="70"/>
        <end position="91"/>
    </location>
</feature>
<dbReference type="Pfam" id="PF04657">
    <property type="entry name" value="DMT_YdcZ"/>
    <property type="match status" value="1"/>
</dbReference>
<keyword evidence="1" id="KW-0812">Transmembrane</keyword>
<keyword evidence="3" id="KW-1185">Reference proteome</keyword>
<gene>
    <name evidence="2" type="ORF">DJ018_11225</name>
</gene>
<dbReference type="GO" id="GO:0005886">
    <property type="term" value="C:plasma membrane"/>
    <property type="evidence" value="ECO:0007669"/>
    <property type="project" value="TreeGrafter"/>
</dbReference>
<comment type="caution">
    <text evidence="2">The sequence shown here is derived from an EMBL/GenBank/DDBJ whole genome shotgun (WGS) entry which is preliminary data.</text>
</comment>
<dbReference type="InterPro" id="IPR006750">
    <property type="entry name" value="YdcZ"/>
</dbReference>
<keyword evidence="1" id="KW-1133">Transmembrane helix</keyword>
<proteinExistence type="predicted"/>
<protein>
    <submittedName>
        <fullName evidence="2">EamA-like transporter family protein</fullName>
    </submittedName>
</protein>
<dbReference type="AlphaFoldDB" id="A0A328ADA7"/>
<organism evidence="2 3">
    <name type="scientific">Phenylobacterium deserti</name>
    <dbReference type="NCBI Taxonomy" id="1914756"/>
    <lineage>
        <taxon>Bacteria</taxon>
        <taxon>Pseudomonadati</taxon>
        <taxon>Pseudomonadota</taxon>
        <taxon>Alphaproteobacteria</taxon>
        <taxon>Caulobacterales</taxon>
        <taxon>Caulobacteraceae</taxon>
        <taxon>Phenylobacterium</taxon>
    </lineage>
</organism>
<dbReference type="Proteomes" id="UP000249725">
    <property type="component" value="Unassembled WGS sequence"/>
</dbReference>
<dbReference type="PANTHER" id="PTHR34821:SF2">
    <property type="entry name" value="INNER MEMBRANE PROTEIN YDCZ"/>
    <property type="match status" value="1"/>
</dbReference>
<evidence type="ECO:0000313" key="2">
    <source>
        <dbReference type="EMBL" id="RAK52752.1"/>
    </source>
</evidence>
<name>A0A328ADA7_9CAUL</name>
<dbReference type="EMBL" id="QFYR01000002">
    <property type="protein sequence ID" value="RAK52752.1"/>
    <property type="molecule type" value="Genomic_DNA"/>
</dbReference>
<feature type="transmembrane region" description="Helical" evidence="1">
    <location>
        <begin position="97"/>
        <end position="115"/>
    </location>
</feature>
<keyword evidence="1" id="KW-0472">Membrane</keyword>
<evidence type="ECO:0000256" key="1">
    <source>
        <dbReference type="SAM" id="Phobius"/>
    </source>
</evidence>
<dbReference type="RefSeq" id="WP_111515037.1">
    <property type="nucleotide sequence ID" value="NZ_QFYR01000002.1"/>
</dbReference>
<accession>A0A328ADA7</accession>
<reference evidence="3" key="1">
    <citation type="submission" date="2018-05" db="EMBL/GenBank/DDBJ databases">
        <authorList>
            <person name="Li X."/>
        </authorList>
    </citation>
    <scope>NUCLEOTIDE SEQUENCE [LARGE SCALE GENOMIC DNA]</scope>
    <source>
        <strain evidence="3">YIM 73061</strain>
    </source>
</reference>
<evidence type="ECO:0000313" key="3">
    <source>
        <dbReference type="Proteomes" id="UP000249725"/>
    </source>
</evidence>
<dbReference type="OrthoDB" id="370053at2"/>
<dbReference type="PANTHER" id="PTHR34821">
    <property type="entry name" value="INNER MEMBRANE PROTEIN YDCZ"/>
    <property type="match status" value="1"/>
</dbReference>
<feature type="transmembrane region" description="Helical" evidence="1">
    <location>
        <begin position="36"/>
        <end position="58"/>
    </location>
</feature>
<sequence length="149" mass="14863">MNLSAVLPMLLVLSAGGLIALQAPTNVMLARAGGSPILAALISFAVGTATLLAVALASGSRPAAAPFVGLPWYAWMGGVYGAIYVAIAAYAAPRIGLASLITIGIAGQIVMAMWLDHVGALGLARHAVSPARVGGAVLVILGVVLVRRG</sequence>